<reference evidence="12 13" key="1">
    <citation type="journal article" date="2024" name="Plant J.">
        <title>Genome sequences and population genomics reveal climatic adaptation and genomic divergence between two closely related sweetgum species.</title>
        <authorList>
            <person name="Xu W.Q."/>
            <person name="Ren C.Q."/>
            <person name="Zhang X.Y."/>
            <person name="Comes H.P."/>
            <person name="Liu X.H."/>
            <person name="Li Y.G."/>
            <person name="Kettle C.J."/>
            <person name="Jalonen R."/>
            <person name="Gaisberger H."/>
            <person name="Ma Y.Z."/>
            <person name="Qiu Y.X."/>
        </authorList>
    </citation>
    <scope>NUCLEOTIDE SEQUENCE [LARGE SCALE GENOMIC DNA]</scope>
    <source>
        <strain evidence="12">Hangzhou</strain>
    </source>
</reference>
<protein>
    <submittedName>
        <fullName evidence="12">Uncharacterized protein</fullName>
    </submittedName>
</protein>
<evidence type="ECO:0000256" key="10">
    <source>
        <dbReference type="SAM" id="Coils"/>
    </source>
</evidence>
<sequence>MPSFPDNDARSEPESGLNSINCEEKVITLPCEDVNIESDVSSGIIECACSEPIPVLDIETHVNDLVVNENSLPNCADDDMKSESEIENAVASSSRDIPSNDATVSGFEVLNGSVVDSGSTLHCVPEVVDVEKEGDQSTTGDSVDKQECQENKVIEEIDKDETATSSPEGSSADALDGQNVSTEVGRMPFYFLIRIPRYDDENLREQIKHAQLQVDEKTQIRDAIRVEVQTKRAACRKYSDNFEAAMLEGKTARELLKTKRKEMDSVQSVINRMKDADSVEDIDGRIRNMEHMIEHETLPLKEEKQFIREIKQLKQHREQLSSSMGRQDEVQQALDQRDQIEGRLKSLKKEADLLRENVLKAEAVTKAAKKKYFEETEKVNEFQAKFKAADDIRQEAYSHLQNLRKQLSEKNKYFRMYKDDEKAANDFALNGDREALQRLCVNQVETIMELWNKNDEFRKDYLRCNIRSTLRRLRTLDGRSLGPDEEPPILPKFVNGRVIKKSLYAPSKDNSVSGDCNFGTTELTTCGS</sequence>
<dbReference type="EMBL" id="JBBPBK010000014">
    <property type="protein sequence ID" value="KAK9270106.1"/>
    <property type="molecule type" value="Genomic_DNA"/>
</dbReference>
<comment type="caution">
    <text evidence="12">The sequence shown here is derived from an EMBL/GenBank/DDBJ whole genome shotgun (WGS) entry which is preliminary data.</text>
</comment>
<evidence type="ECO:0000256" key="3">
    <source>
        <dbReference type="ARBA" id="ARBA00022475"/>
    </source>
</evidence>
<feature type="coiled-coil region" evidence="10">
    <location>
        <begin position="330"/>
        <end position="364"/>
    </location>
</feature>
<dbReference type="Proteomes" id="UP001415857">
    <property type="component" value="Unassembled WGS sequence"/>
</dbReference>
<feature type="compositionally biased region" description="Basic and acidic residues" evidence="11">
    <location>
        <begin position="142"/>
        <end position="162"/>
    </location>
</feature>
<keyword evidence="5" id="KW-0256">Endoplasmic reticulum</keyword>
<comment type="subcellular location">
    <subcellularLocation>
        <location evidence="1">Cell membrane</location>
        <topology evidence="1">Single-pass membrane protein</topology>
    </subcellularLocation>
    <subcellularLocation>
        <location evidence="2">Endoplasmic reticulum membrane</location>
        <topology evidence="2">Single-pass membrane protein</topology>
    </subcellularLocation>
</comment>
<feature type="region of interest" description="Disordered" evidence="11">
    <location>
        <begin position="131"/>
        <end position="179"/>
    </location>
</feature>
<dbReference type="InterPro" id="IPR055282">
    <property type="entry name" value="PPI1-4"/>
</dbReference>
<keyword evidence="7 10" id="KW-0175">Coiled coil</keyword>
<accession>A0AAP0R8L2</accession>
<evidence type="ECO:0000256" key="7">
    <source>
        <dbReference type="ARBA" id="ARBA00023054"/>
    </source>
</evidence>
<name>A0AAP0R8L2_LIQFO</name>
<evidence type="ECO:0000256" key="6">
    <source>
        <dbReference type="ARBA" id="ARBA00022989"/>
    </source>
</evidence>
<proteinExistence type="inferred from homology"/>
<evidence type="ECO:0000313" key="12">
    <source>
        <dbReference type="EMBL" id="KAK9270106.1"/>
    </source>
</evidence>
<gene>
    <name evidence="12" type="ORF">L1049_025680</name>
</gene>
<keyword evidence="3" id="KW-1003">Cell membrane</keyword>
<evidence type="ECO:0000256" key="2">
    <source>
        <dbReference type="ARBA" id="ARBA00004389"/>
    </source>
</evidence>
<evidence type="ECO:0000256" key="8">
    <source>
        <dbReference type="ARBA" id="ARBA00023136"/>
    </source>
</evidence>
<evidence type="ECO:0000256" key="1">
    <source>
        <dbReference type="ARBA" id="ARBA00004162"/>
    </source>
</evidence>
<organism evidence="12 13">
    <name type="scientific">Liquidambar formosana</name>
    <name type="common">Formosan gum</name>
    <dbReference type="NCBI Taxonomy" id="63359"/>
    <lineage>
        <taxon>Eukaryota</taxon>
        <taxon>Viridiplantae</taxon>
        <taxon>Streptophyta</taxon>
        <taxon>Embryophyta</taxon>
        <taxon>Tracheophyta</taxon>
        <taxon>Spermatophyta</taxon>
        <taxon>Magnoliopsida</taxon>
        <taxon>eudicotyledons</taxon>
        <taxon>Gunneridae</taxon>
        <taxon>Pentapetalae</taxon>
        <taxon>Saxifragales</taxon>
        <taxon>Altingiaceae</taxon>
        <taxon>Liquidambar</taxon>
    </lineage>
</organism>
<evidence type="ECO:0000313" key="13">
    <source>
        <dbReference type="Proteomes" id="UP001415857"/>
    </source>
</evidence>
<evidence type="ECO:0000256" key="9">
    <source>
        <dbReference type="ARBA" id="ARBA00038080"/>
    </source>
</evidence>
<keyword evidence="13" id="KW-1185">Reference proteome</keyword>
<keyword evidence="4" id="KW-0812">Transmembrane</keyword>
<evidence type="ECO:0000256" key="5">
    <source>
        <dbReference type="ARBA" id="ARBA00022824"/>
    </source>
</evidence>
<dbReference type="PANTHER" id="PTHR32219">
    <property type="entry name" value="RNA-BINDING PROTEIN YLMH-RELATED"/>
    <property type="match status" value="1"/>
</dbReference>
<comment type="similarity">
    <text evidence="9">Belongs to the plant Proton pump-interactor protein family.</text>
</comment>
<dbReference type="GO" id="GO:0005886">
    <property type="term" value="C:plasma membrane"/>
    <property type="evidence" value="ECO:0007669"/>
    <property type="project" value="UniProtKB-SubCell"/>
</dbReference>
<keyword evidence="8" id="KW-0472">Membrane</keyword>
<dbReference type="GO" id="GO:0005789">
    <property type="term" value="C:endoplasmic reticulum membrane"/>
    <property type="evidence" value="ECO:0007669"/>
    <property type="project" value="UniProtKB-SubCell"/>
</dbReference>
<keyword evidence="6" id="KW-1133">Transmembrane helix</keyword>
<dbReference type="PANTHER" id="PTHR32219:SF3">
    <property type="entry name" value="CALPONIN-LIKE DOMAIN PROTEIN"/>
    <property type="match status" value="1"/>
</dbReference>
<dbReference type="AlphaFoldDB" id="A0AAP0R8L2"/>
<evidence type="ECO:0000256" key="4">
    <source>
        <dbReference type="ARBA" id="ARBA00022692"/>
    </source>
</evidence>
<evidence type="ECO:0000256" key="11">
    <source>
        <dbReference type="SAM" id="MobiDB-lite"/>
    </source>
</evidence>